<name>A0A4U1K0Q9_RHOCA</name>
<dbReference type="PANTHER" id="PTHR33055:SF13">
    <property type="entry name" value="TRANSPOSASE"/>
    <property type="match status" value="1"/>
</dbReference>
<dbReference type="GO" id="GO:0006313">
    <property type="term" value="P:DNA transposition"/>
    <property type="evidence" value="ECO:0007669"/>
    <property type="project" value="InterPro"/>
</dbReference>
<feature type="domain" description="Transposase IS110-like N-terminal" evidence="1">
    <location>
        <begin position="7"/>
        <end position="143"/>
    </location>
</feature>
<dbReference type="InterPro" id="IPR002525">
    <property type="entry name" value="Transp_IS110-like_N"/>
</dbReference>
<organism evidence="3 4">
    <name type="scientific">Rhodobacter capsulatus</name>
    <name type="common">Rhodopseudomonas capsulata</name>
    <dbReference type="NCBI Taxonomy" id="1061"/>
    <lineage>
        <taxon>Bacteria</taxon>
        <taxon>Pseudomonadati</taxon>
        <taxon>Pseudomonadota</taxon>
        <taxon>Alphaproteobacteria</taxon>
        <taxon>Rhodobacterales</taxon>
        <taxon>Rhodobacter group</taxon>
        <taxon>Rhodobacter</taxon>
    </lineage>
</organism>
<dbReference type="NCBIfam" id="NF033542">
    <property type="entry name" value="transpos_IS110"/>
    <property type="match status" value="1"/>
</dbReference>
<dbReference type="Proteomes" id="UP000310597">
    <property type="component" value="Unassembled WGS sequence"/>
</dbReference>
<dbReference type="Pfam" id="PF02371">
    <property type="entry name" value="Transposase_20"/>
    <property type="match status" value="1"/>
</dbReference>
<dbReference type="GO" id="GO:0003677">
    <property type="term" value="F:DNA binding"/>
    <property type="evidence" value="ECO:0007669"/>
    <property type="project" value="InterPro"/>
</dbReference>
<dbReference type="InterPro" id="IPR047650">
    <property type="entry name" value="Transpos_IS110"/>
</dbReference>
<evidence type="ECO:0000313" key="3">
    <source>
        <dbReference type="EMBL" id="TKD25327.1"/>
    </source>
</evidence>
<gene>
    <name evidence="3" type="ORF">FBT96_03020</name>
</gene>
<proteinExistence type="predicted"/>
<dbReference type="AlphaFoldDB" id="A0A4U1K0Q9"/>
<dbReference type="PANTHER" id="PTHR33055">
    <property type="entry name" value="TRANSPOSASE FOR INSERTION SEQUENCE ELEMENT IS1111A"/>
    <property type="match status" value="1"/>
</dbReference>
<dbReference type="Pfam" id="PF01548">
    <property type="entry name" value="DEDD_Tnp_IS110"/>
    <property type="match status" value="1"/>
</dbReference>
<sequence length="310" mass="33823">MASHEFIGVDVAMDWIDVCYLSNGRHERIKSTKQSLAKFAKTANDAVVVLEASGGYERPLIEALIKAEARFIRVNPRQAREFARATGKLAKTDKVDAAILARMGKALDLVPPPIPDPDRVRLADLVARREDLVAVIQAERNRLGTSRDGWIRREIQRLVAILEDHLDAVEKEIARHIASSGSLLEQARRLRTAPGIGPALVAVILARLPELGRLKAKQIAALAGLAPQACDSGLSRGKRRVWGGRADIRRALYLAGFVASRFDPTLAAFRARLQDSGKPPKLAITACARKLLTIINAMARDATDYASAVP</sequence>
<protein>
    <submittedName>
        <fullName evidence="3">IS110 family transposase</fullName>
    </submittedName>
</protein>
<dbReference type="GO" id="GO:0004803">
    <property type="term" value="F:transposase activity"/>
    <property type="evidence" value="ECO:0007669"/>
    <property type="project" value="InterPro"/>
</dbReference>
<evidence type="ECO:0000259" key="1">
    <source>
        <dbReference type="Pfam" id="PF01548"/>
    </source>
</evidence>
<feature type="domain" description="Transposase IS116/IS110/IS902 C-terminal" evidence="2">
    <location>
        <begin position="188"/>
        <end position="269"/>
    </location>
</feature>
<comment type="caution">
    <text evidence="3">The sequence shown here is derived from an EMBL/GenBank/DDBJ whole genome shotgun (WGS) entry which is preliminary data.</text>
</comment>
<dbReference type="OrthoDB" id="8261795at2"/>
<dbReference type="InterPro" id="IPR003346">
    <property type="entry name" value="Transposase_20"/>
</dbReference>
<accession>A0A4U1K0Q9</accession>
<dbReference type="EMBL" id="SWJZ01000009">
    <property type="protein sequence ID" value="TKD25327.1"/>
    <property type="molecule type" value="Genomic_DNA"/>
</dbReference>
<dbReference type="RefSeq" id="WP_136904899.1">
    <property type="nucleotide sequence ID" value="NZ_SWJZ01000009.1"/>
</dbReference>
<evidence type="ECO:0000259" key="2">
    <source>
        <dbReference type="Pfam" id="PF02371"/>
    </source>
</evidence>
<reference evidence="3 4" key="1">
    <citation type="submission" date="2019-04" db="EMBL/GenBank/DDBJ databases">
        <title>Draft Whole-Genome sequence of the purple photosynthetic bacterium Rhodobacter capsulatus SP108 with an indigenous class A beta-lactamase.</title>
        <authorList>
            <person name="Robertson S."/>
            <person name="Meyer T.E."/>
            <person name="Kyndt J.A."/>
        </authorList>
    </citation>
    <scope>NUCLEOTIDE SEQUENCE [LARGE SCALE GENOMIC DNA]</scope>
    <source>
        <strain evidence="3 4">SP108</strain>
    </source>
</reference>
<evidence type="ECO:0000313" key="4">
    <source>
        <dbReference type="Proteomes" id="UP000310597"/>
    </source>
</evidence>